<proteinExistence type="predicted"/>
<gene>
    <name evidence="3" type="ORF">QJS10_CPA09g00203</name>
</gene>
<evidence type="ECO:0000256" key="2">
    <source>
        <dbReference type="ARBA" id="ARBA00023239"/>
    </source>
</evidence>
<accession>A0AAV9E347</accession>
<dbReference type="Pfam" id="PF04752">
    <property type="entry name" value="ChaC"/>
    <property type="match status" value="1"/>
</dbReference>
<keyword evidence="4" id="KW-1185">Reference proteome</keyword>
<evidence type="ECO:0000256" key="1">
    <source>
        <dbReference type="ARBA" id="ARBA00012344"/>
    </source>
</evidence>
<dbReference type="EC" id="4.3.2.7" evidence="1"/>
<reference evidence="3" key="2">
    <citation type="submission" date="2023-06" db="EMBL/GenBank/DDBJ databases">
        <authorList>
            <person name="Ma L."/>
            <person name="Liu K.-W."/>
            <person name="Li Z."/>
            <person name="Hsiao Y.-Y."/>
            <person name="Qi Y."/>
            <person name="Fu T."/>
            <person name="Tang G."/>
            <person name="Zhang D."/>
            <person name="Sun W.-H."/>
            <person name="Liu D.-K."/>
            <person name="Li Y."/>
            <person name="Chen G.-Z."/>
            <person name="Liu X.-D."/>
            <person name="Liao X.-Y."/>
            <person name="Jiang Y.-T."/>
            <person name="Yu X."/>
            <person name="Hao Y."/>
            <person name="Huang J."/>
            <person name="Zhao X.-W."/>
            <person name="Ke S."/>
            <person name="Chen Y.-Y."/>
            <person name="Wu W.-L."/>
            <person name="Hsu J.-L."/>
            <person name="Lin Y.-F."/>
            <person name="Huang M.-D."/>
            <person name="Li C.-Y."/>
            <person name="Huang L."/>
            <person name="Wang Z.-W."/>
            <person name="Zhao X."/>
            <person name="Zhong W.-Y."/>
            <person name="Peng D.-H."/>
            <person name="Ahmad S."/>
            <person name="Lan S."/>
            <person name="Zhang J.-S."/>
            <person name="Tsai W.-C."/>
            <person name="Van De Peer Y."/>
            <person name="Liu Z.-J."/>
        </authorList>
    </citation>
    <scope>NUCLEOTIDE SEQUENCE</scope>
    <source>
        <strain evidence="3">CP</strain>
        <tissue evidence="3">Leaves</tissue>
    </source>
</reference>
<protein>
    <recommendedName>
        <fullName evidence="1">glutathione-specific gamma-glutamylcyclotransferase</fullName>
        <ecNumber evidence="1">4.3.2.7</ecNumber>
    </recommendedName>
</protein>
<evidence type="ECO:0000313" key="4">
    <source>
        <dbReference type="Proteomes" id="UP001180020"/>
    </source>
</evidence>
<dbReference type="GO" id="GO:0005737">
    <property type="term" value="C:cytoplasm"/>
    <property type="evidence" value="ECO:0007669"/>
    <property type="project" value="TreeGrafter"/>
</dbReference>
<evidence type="ECO:0000313" key="3">
    <source>
        <dbReference type="EMBL" id="KAK1307694.1"/>
    </source>
</evidence>
<dbReference type="GO" id="GO:0006751">
    <property type="term" value="P:glutathione catabolic process"/>
    <property type="evidence" value="ECO:0007669"/>
    <property type="project" value="InterPro"/>
</dbReference>
<dbReference type="PANTHER" id="PTHR12192">
    <property type="entry name" value="CATION TRANSPORT PROTEIN CHAC-RELATED"/>
    <property type="match status" value="1"/>
</dbReference>
<organism evidence="3 4">
    <name type="scientific">Acorus calamus</name>
    <name type="common">Sweet flag</name>
    <dbReference type="NCBI Taxonomy" id="4465"/>
    <lineage>
        <taxon>Eukaryota</taxon>
        <taxon>Viridiplantae</taxon>
        <taxon>Streptophyta</taxon>
        <taxon>Embryophyta</taxon>
        <taxon>Tracheophyta</taxon>
        <taxon>Spermatophyta</taxon>
        <taxon>Magnoliopsida</taxon>
        <taxon>Liliopsida</taxon>
        <taxon>Acoraceae</taxon>
        <taxon>Acorus</taxon>
    </lineage>
</organism>
<dbReference type="AlphaFoldDB" id="A0AAV9E347"/>
<dbReference type="GO" id="GO:0061928">
    <property type="term" value="F:glutathione specific gamma-glutamylcyclotransferase activity"/>
    <property type="evidence" value="ECO:0007669"/>
    <property type="project" value="UniProtKB-EC"/>
</dbReference>
<reference evidence="3" key="1">
    <citation type="journal article" date="2023" name="Nat. Commun.">
        <title>Diploid and tetraploid genomes of Acorus and the evolution of monocots.</title>
        <authorList>
            <person name="Ma L."/>
            <person name="Liu K.W."/>
            <person name="Li Z."/>
            <person name="Hsiao Y.Y."/>
            <person name="Qi Y."/>
            <person name="Fu T."/>
            <person name="Tang G.D."/>
            <person name="Zhang D."/>
            <person name="Sun W.H."/>
            <person name="Liu D.K."/>
            <person name="Li Y."/>
            <person name="Chen G.Z."/>
            <person name="Liu X.D."/>
            <person name="Liao X.Y."/>
            <person name="Jiang Y.T."/>
            <person name="Yu X."/>
            <person name="Hao Y."/>
            <person name="Huang J."/>
            <person name="Zhao X.W."/>
            <person name="Ke S."/>
            <person name="Chen Y.Y."/>
            <person name="Wu W.L."/>
            <person name="Hsu J.L."/>
            <person name="Lin Y.F."/>
            <person name="Huang M.D."/>
            <person name="Li C.Y."/>
            <person name="Huang L."/>
            <person name="Wang Z.W."/>
            <person name="Zhao X."/>
            <person name="Zhong W.Y."/>
            <person name="Peng D.H."/>
            <person name="Ahmad S."/>
            <person name="Lan S."/>
            <person name="Zhang J.S."/>
            <person name="Tsai W.C."/>
            <person name="Van de Peer Y."/>
            <person name="Liu Z.J."/>
        </authorList>
    </citation>
    <scope>NUCLEOTIDE SEQUENCE</scope>
    <source>
        <strain evidence="3">CP</strain>
    </source>
</reference>
<dbReference type="Proteomes" id="UP001180020">
    <property type="component" value="Unassembled WGS sequence"/>
</dbReference>
<dbReference type="PANTHER" id="PTHR12192:SF2">
    <property type="entry name" value="GLUTATHIONE-SPECIFIC GAMMA-GLUTAMYLCYCLOTRANSFERASE 2"/>
    <property type="match status" value="1"/>
</dbReference>
<dbReference type="EMBL" id="JAUJYO010000009">
    <property type="protein sequence ID" value="KAK1307694.1"/>
    <property type="molecule type" value="Genomic_DNA"/>
</dbReference>
<dbReference type="InterPro" id="IPR006840">
    <property type="entry name" value="ChaC"/>
</dbReference>
<name>A0AAV9E347_ACOCL</name>
<sequence length="156" mass="18019">MRTHWVGDGTVKIESWLQNLCGFLSRHLYWHNPIKRGGIKWVCWHLEVREKQYDKKAYLDFFTDTGSTTPAIHKVLVYIASPDKRVNTNYLGPAPFEEMAMQIIRAKGPSGPNCEYVFKLEDWLIQSGCEDKHVIELATTIRKLRGDSSTMKAFDV</sequence>
<keyword evidence="2" id="KW-0456">Lyase</keyword>
<comment type="caution">
    <text evidence="3">The sequence shown here is derived from an EMBL/GenBank/DDBJ whole genome shotgun (WGS) entry which is preliminary data.</text>
</comment>